<accession>A0A378W0E5</accession>
<sequence length="54" mass="6249">MNNVIAETHQGHRVVKLFNGQAQAANRFDAVNRTIVRLSKKSRRQRRHIPRSAN</sequence>
<dbReference type="GO" id="GO:0005524">
    <property type="term" value="F:ATP binding"/>
    <property type="evidence" value="ECO:0007669"/>
    <property type="project" value="UniProtKB-KW"/>
</dbReference>
<reference evidence="6" key="1">
    <citation type="submission" date="2018-06" db="EMBL/GenBank/DDBJ databases">
        <authorList>
            <consortium name="Pathogen Informatics"/>
            <person name="Doyle S."/>
        </authorList>
    </citation>
    <scope>NUCLEOTIDE SEQUENCE [LARGE SCALE GENOMIC DNA]</scope>
    <source>
        <strain evidence="6">NCTC11421</strain>
    </source>
</reference>
<keyword evidence="2" id="KW-0812">Transmembrane</keyword>
<keyword evidence="6" id="KW-0547">Nucleotide-binding</keyword>
<gene>
    <name evidence="6" type="primary">msbA_2</name>
    <name evidence="6" type="ORF">NCTC11421_02955</name>
</gene>
<protein>
    <submittedName>
        <fullName evidence="6">K11085 ATP-binding cassette, subfamily B, bacterial MsbA</fullName>
        <ecNumber evidence="6">3.6.3.-</ecNumber>
    </submittedName>
</protein>
<evidence type="ECO:0000256" key="3">
    <source>
        <dbReference type="ARBA" id="ARBA00022989"/>
    </source>
</evidence>
<dbReference type="Gene3D" id="1.20.1560.10">
    <property type="entry name" value="ABC transporter type 1, transmembrane domain"/>
    <property type="match status" value="1"/>
</dbReference>
<keyword evidence="6" id="KW-0378">Hydrolase</keyword>
<feature type="domain" description="ABC transmembrane type-1" evidence="5">
    <location>
        <begin position="1"/>
        <end position="54"/>
    </location>
</feature>
<evidence type="ECO:0000313" key="6">
    <source>
        <dbReference type="EMBL" id="SUA24947.1"/>
    </source>
</evidence>
<dbReference type="InterPro" id="IPR036640">
    <property type="entry name" value="ABC1_TM_sf"/>
</dbReference>
<name>A0A378W0E5_NEIGO</name>
<evidence type="ECO:0000256" key="2">
    <source>
        <dbReference type="ARBA" id="ARBA00022692"/>
    </source>
</evidence>
<evidence type="ECO:0000256" key="1">
    <source>
        <dbReference type="ARBA" id="ARBA00004651"/>
    </source>
</evidence>
<dbReference type="GO" id="GO:0016787">
    <property type="term" value="F:hydrolase activity"/>
    <property type="evidence" value="ECO:0007669"/>
    <property type="project" value="UniProtKB-KW"/>
</dbReference>
<proteinExistence type="predicted"/>
<organism evidence="6">
    <name type="scientific">Neisseria gonorrhoeae</name>
    <dbReference type="NCBI Taxonomy" id="485"/>
    <lineage>
        <taxon>Bacteria</taxon>
        <taxon>Pseudomonadati</taxon>
        <taxon>Pseudomonadota</taxon>
        <taxon>Betaproteobacteria</taxon>
        <taxon>Neisseriales</taxon>
        <taxon>Neisseriaceae</taxon>
        <taxon>Neisseria</taxon>
    </lineage>
</organism>
<dbReference type="AlphaFoldDB" id="A0A378W0E5"/>
<dbReference type="SUPFAM" id="SSF90123">
    <property type="entry name" value="ABC transporter transmembrane region"/>
    <property type="match status" value="1"/>
</dbReference>
<dbReference type="EMBL" id="UGRI01000001">
    <property type="protein sequence ID" value="SUA24947.1"/>
    <property type="molecule type" value="Genomic_DNA"/>
</dbReference>
<evidence type="ECO:0000259" key="5">
    <source>
        <dbReference type="PROSITE" id="PS50929"/>
    </source>
</evidence>
<dbReference type="PROSITE" id="PS50929">
    <property type="entry name" value="ABC_TM1F"/>
    <property type="match status" value="1"/>
</dbReference>
<evidence type="ECO:0000256" key="4">
    <source>
        <dbReference type="ARBA" id="ARBA00023136"/>
    </source>
</evidence>
<dbReference type="GO" id="GO:0005886">
    <property type="term" value="C:plasma membrane"/>
    <property type="evidence" value="ECO:0007669"/>
    <property type="project" value="UniProtKB-SubCell"/>
</dbReference>
<comment type="subcellular location">
    <subcellularLocation>
        <location evidence="1">Cell membrane</location>
        <topology evidence="1">Multi-pass membrane protein</topology>
    </subcellularLocation>
</comment>
<keyword evidence="6" id="KW-0067">ATP-binding</keyword>
<dbReference type="EC" id="3.6.3.-" evidence="6"/>
<dbReference type="GO" id="GO:0140359">
    <property type="term" value="F:ABC-type transporter activity"/>
    <property type="evidence" value="ECO:0007669"/>
    <property type="project" value="InterPro"/>
</dbReference>
<keyword evidence="3" id="KW-1133">Transmembrane helix</keyword>
<keyword evidence="4" id="KW-0472">Membrane</keyword>
<dbReference type="InterPro" id="IPR011527">
    <property type="entry name" value="ABC1_TM_dom"/>
</dbReference>